<evidence type="ECO:0000313" key="2">
    <source>
        <dbReference type="EMBL" id="KIJ92738.1"/>
    </source>
</evidence>
<dbReference type="Proteomes" id="UP000054477">
    <property type="component" value="Unassembled WGS sequence"/>
</dbReference>
<feature type="region of interest" description="Disordered" evidence="1">
    <location>
        <begin position="1"/>
        <end position="141"/>
    </location>
</feature>
<feature type="compositionally biased region" description="Basic and acidic residues" evidence="1">
    <location>
        <begin position="41"/>
        <end position="53"/>
    </location>
</feature>
<organism evidence="2 3">
    <name type="scientific">Laccaria amethystina LaAM-08-1</name>
    <dbReference type="NCBI Taxonomy" id="1095629"/>
    <lineage>
        <taxon>Eukaryota</taxon>
        <taxon>Fungi</taxon>
        <taxon>Dikarya</taxon>
        <taxon>Basidiomycota</taxon>
        <taxon>Agaricomycotina</taxon>
        <taxon>Agaricomycetes</taxon>
        <taxon>Agaricomycetidae</taxon>
        <taxon>Agaricales</taxon>
        <taxon>Agaricineae</taxon>
        <taxon>Hydnangiaceae</taxon>
        <taxon>Laccaria</taxon>
    </lineage>
</organism>
<accession>A0A0C9WVH7</accession>
<feature type="compositionally biased region" description="Polar residues" evidence="1">
    <location>
        <begin position="1"/>
        <end position="19"/>
    </location>
</feature>
<sequence>MQMSQPVTAILQPTTTPQPNDAAEDNHSTTHAANNNTRPPVHHDRPNNEDGRPQMRTTAQMTMNTPKWTTPIHHGSQTTASAHEETQGTMGPGATSLTAMWQPNDESRPMSSFAVNVATTAKHHQQTAAGRCTDSQDGPQP</sequence>
<evidence type="ECO:0000313" key="3">
    <source>
        <dbReference type="Proteomes" id="UP000054477"/>
    </source>
</evidence>
<proteinExistence type="predicted"/>
<dbReference type="HOGENOM" id="CLU_1825599_0_0_1"/>
<dbReference type="EMBL" id="KN838888">
    <property type="protein sequence ID" value="KIJ92738.1"/>
    <property type="molecule type" value="Genomic_DNA"/>
</dbReference>
<reference evidence="3" key="2">
    <citation type="submission" date="2015-01" db="EMBL/GenBank/DDBJ databases">
        <title>Evolutionary Origins and Diversification of the Mycorrhizal Mutualists.</title>
        <authorList>
            <consortium name="DOE Joint Genome Institute"/>
            <consortium name="Mycorrhizal Genomics Consortium"/>
            <person name="Kohler A."/>
            <person name="Kuo A."/>
            <person name="Nagy L.G."/>
            <person name="Floudas D."/>
            <person name="Copeland A."/>
            <person name="Barry K.W."/>
            <person name="Cichocki N."/>
            <person name="Veneault-Fourrey C."/>
            <person name="LaButti K."/>
            <person name="Lindquist E.A."/>
            <person name="Lipzen A."/>
            <person name="Lundell T."/>
            <person name="Morin E."/>
            <person name="Murat C."/>
            <person name="Riley R."/>
            <person name="Ohm R."/>
            <person name="Sun H."/>
            <person name="Tunlid A."/>
            <person name="Henrissat B."/>
            <person name="Grigoriev I.V."/>
            <person name="Hibbett D.S."/>
            <person name="Martin F."/>
        </authorList>
    </citation>
    <scope>NUCLEOTIDE SEQUENCE [LARGE SCALE GENOMIC DNA]</scope>
    <source>
        <strain evidence="3">LaAM-08-1</strain>
    </source>
</reference>
<keyword evidence="3" id="KW-1185">Reference proteome</keyword>
<protein>
    <submittedName>
        <fullName evidence="2">Uncharacterized protein</fullName>
    </submittedName>
</protein>
<gene>
    <name evidence="2" type="ORF">K443DRAFT_13376</name>
</gene>
<evidence type="ECO:0000256" key="1">
    <source>
        <dbReference type="SAM" id="MobiDB-lite"/>
    </source>
</evidence>
<feature type="compositionally biased region" description="Polar residues" evidence="1">
    <location>
        <begin position="55"/>
        <end position="68"/>
    </location>
</feature>
<name>A0A0C9WVH7_9AGAR</name>
<dbReference type="AlphaFoldDB" id="A0A0C9WVH7"/>
<reference evidence="2 3" key="1">
    <citation type="submission" date="2014-04" db="EMBL/GenBank/DDBJ databases">
        <authorList>
            <consortium name="DOE Joint Genome Institute"/>
            <person name="Kuo A."/>
            <person name="Kohler A."/>
            <person name="Nagy L.G."/>
            <person name="Floudas D."/>
            <person name="Copeland A."/>
            <person name="Barry K.W."/>
            <person name="Cichocki N."/>
            <person name="Veneault-Fourrey C."/>
            <person name="LaButti K."/>
            <person name="Lindquist E.A."/>
            <person name="Lipzen A."/>
            <person name="Lundell T."/>
            <person name="Morin E."/>
            <person name="Murat C."/>
            <person name="Sun H."/>
            <person name="Tunlid A."/>
            <person name="Henrissat B."/>
            <person name="Grigoriev I.V."/>
            <person name="Hibbett D.S."/>
            <person name="Martin F."/>
            <person name="Nordberg H.P."/>
            <person name="Cantor M.N."/>
            <person name="Hua S.X."/>
        </authorList>
    </citation>
    <scope>NUCLEOTIDE SEQUENCE [LARGE SCALE GENOMIC DNA]</scope>
    <source>
        <strain evidence="2 3">LaAM-08-1</strain>
    </source>
</reference>